<dbReference type="SFLD" id="SFLDG01086">
    <property type="entry name" value="elongater_protein-like"/>
    <property type="match status" value="1"/>
</dbReference>
<keyword evidence="3" id="KW-0949">S-adenosyl-L-methionine</keyword>
<dbReference type="InterPro" id="IPR007197">
    <property type="entry name" value="rSAM"/>
</dbReference>
<dbReference type="SFLD" id="SFLDG01082">
    <property type="entry name" value="B12-binding_domain_containing"/>
    <property type="match status" value="1"/>
</dbReference>
<evidence type="ECO:0000256" key="5">
    <source>
        <dbReference type="ARBA" id="ARBA00023004"/>
    </source>
</evidence>
<dbReference type="Pfam" id="PF04055">
    <property type="entry name" value="Radical_SAM"/>
    <property type="match status" value="1"/>
</dbReference>
<proteinExistence type="predicted"/>
<dbReference type="GO" id="GO:0002926">
    <property type="term" value="P:tRNA wobble base 5-methoxycarbonylmethyl-2-thiouridinylation"/>
    <property type="evidence" value="ECO:0007669"/>
    <property type="project" value="TreeGrafter"/>
</dbReference>
<evidence type="ECO:0000313" key="8">
    <source>
        <dbReference type="EMBL" id="HIU00319.1"/>
    </source>
</evidence>
<dbReference type="GO" id="GO:0046872">
    <property type="term" value="F:metal ion binding"/>
    <property type="evidence" value="ECO:0007669"/>
    <property type="project" value="UniProtKB-KW"/>
</dbReference>
<evidence type="ECO:0000256" key="4">
    <source>
        <dbReference type="ARBA" id="ARBA00022723"/>
    </source>
</evidence>
<accession>A0A9D1HDQ0</accession>
<dbReference type="SUPFAM" id="SSF102114">
    <property type="entry name" value="Radical SAM enzymes"/>
    <property type="match status" value="1"/>
</dbReference>
<keyword evidence="2" id="KW-0004">4Fe-4S</keyword>
<dbReference type="InterPro" id="IPR023404">
    <property type="entry name" value="rSAM_horseshoe"/>
</dbReference>
<keyword evidence="4" id="KW-0479">Metal-binding</keyword>
<sequence length="360" mass="40650">MKKHAIIPIFIPHRGCPNDCVFCNQKAITARGSDVTPEDVRKTIETYLPTLRGRNLKTIEVAFFGGSFTGIPIEEQSAFLKVAHEYKTKGLIDKIHMSTRPDYITEEILDNLKNFDTDIIELGVQSFDPDVLKASNRGHTVKDVYDACEMIKSYGFELGIQLMIGLPEDSREKCIYSAEETVRISPSIARLYPTIVLNDTKLLTMYREGRYTPLSSEDAVSITKDMYRILDSAGINIIRVGLKSTDLITDGGEICGNTFHPAFRQLVEGEIAREELEKQLLLFTDEDSSFDLRSDDYFSFCSSGGSFSNMVGNSKRNKKYFAQKYPHIKIRYKVDPELEAGHYAVVKCSVDGSSDNRRKK</sequence>
<organism evidence="8 9">
    <name type="scientific">Candidatus Allocopromorpha excrementavium</name>
    <dbReference type="NCBI Taxonomy" id="2840741"/>
    <lineage>
        <taxon>Bacteria</taxon>
        <taxon>Bacillati</taxon>
        <taxon>Bacillota</taxon>
        <taxon>Clostridia</taxon>
        <taxon>Eubacteriales</taxon>
        <taxon>Eubacteriaceae</taxon>
        <taxon>Eubacteriaceae incertae sedis</taxon>
        <taxon>Candidatus Allocopromorpha</taxon>
    </lineage>
</organism>
<evidence type="ECO:0000259" key="7">
    <source>
        <dbReference type="PROSITE" id="PS51918"/>
    </source>
</evidence>
<comment type="caution">
    <text evidence="8">The sequence shown here is derived from an EMBL/GenBank/DDBJ whole genome shotgun (WGS) entry which is preliminary data.</text>
</comment>
<dbReference type="Proteomes" id="UP000824159">
    <property type="component" value="Unassembled WGS sequence"/>
</dbReference>
<evidence type="ECO:0000256" key="2">
    <source>
        <dbReference type="ARBA" id="ARBA00022485"/>
    </source>
</evidence>
<protein>
    <submittedName>
        <fullName evidence="8">Radical SAM protein</fullName>
    </submittedName>
</protein>
<dbReference type="SMART" id="SM00729">
    <property type="entry name" value="Elp3"/>
    <property type="match status" value="1"/>
</dbReference>
<dbReference type="GO" id="GO:0005737">
    <property type="term" value="C:cytoplasm"/>
    <property type="evidence" value="ECO:0007669"/>
    <property type="project" value="TreeGrafter"/>
</dbReference>
<dbReference type="CDD" id="cd01335">
    <property type="entry name" value="Radical_SAM"/>
    <property type="match status" value="1"/>
</dbReference>
<dbReference type="PROSITE" id="PS51918">
    <property type="entry name" value="RADICAL_SAM"/>
    <property type="match status" value="1"/>
</dbReference>
<dbReference type="InterPro" id="IPR006638">
    <property type="entry name" value="Elp3/MiaA/NifB-like_rSAM"/>
</dbReference>
<dbReference type="PANTHER" id="PTHR11135">
    <property type="entry name" value="HISTONE ACETYLTRANSFERASE-RELATED"/>
    <property type="match status" value="1"/>
</dbReference>
<reference evidence="8" key="1">
    <citation type="submission" date="2020-10" db="EMBL/GenBank/DDBJ databases">
        <authorList>
            <person name="Gilroy R."/>
        </authorList>
    </citation>
    <scope>NUCLEOTIDE SEQUENCE</scope>
    <source>
        <strain evidence="8">CHK176-22527</strain>
    </source>
</reference>
<gene>
    <name evidence="8" type="ORF">IAD12_08800</name>
</gene>
<dbReference type="PANTHER" id="PTHR11135:SF0">
    <property type="entry name" value="ELONGATOR COMPLEX PROTEIN 3"/>
    <property type="match status" value="1"/>
</dbReference>
<comment type="cofactor">
    <cofactor evidence="1">
        <name>[4Fe-4S] cluster</name>
        <dbReference type="ChEBI" id="CHEBI:49883"/>
    </cofactor>
</comment>
<dbReference type="InterPro" id="IPR039661">
    <property type="entry name" value="ELP3"/>
</dbReference>
<dbReference type="EMBL" id="DVLX01000103">
    <property type="protein sequence ID" value="HIU00319.1"/>
    <property type="molecule type" value="Genomic_DNA"/>
</dbReference>
<evidence type="ECO:0000256" key="6">
    <source>
        <dbReference type="ARBA" id="ARBA00023014"/>
    </source>
</evidence>
<evidence type="ECO:0000256" key="1">
    <source>
        <dbReference type="ARBA" id="ARBA00001966"/>
    </source>
</evidence>
<reference evidence="8" key="2">
    <citation type="journal article" date="2021" name="PeerJ">
        <title>Extensive microbial diversity within the chicken gut microbiome revealed by metagenomics and culture.</title>
        <authorList>
            <person name="Gilroy R."/>
            <person name="Ravi A."/>
            <person name="Getino M."/>
            <person name="Pursley I."/>
            <person name="Horton D.L."/>
            <person name="Alikhan N.F."/>
            <person name="Baker D."/>
            <person name="Gharbi K."/>
            <person name="Hall N."/>
            <person name="Watson M."/>
            <person name="Adriaenssens E.M."/>
            <person name="Foster-Nyarko E."/>
            <person name="Jarju S."/>
            <person name="Secka A."/>
            <person name="Antonio M."/>
            <person name="Oren A."/>
            <person name="Chaudhuri R.R."/>
            <person name="La Ragione R."/>
            <person name="Hildebrand F."/>
            <person name="Pallen M.J."/>
        </authorList>
    </citation>
    <scope>NUCLEOTIDE SEQUENCE</scope>
    <source>
        <strain evidence="8">CHK176-22527</strain>
    </source>
</reference>
<name>A0A9D1HDQ0_9FIRM</name>
<feature type="domain" description="Radical SAM core" evidence="7">
    <location>
        <begin position="1"/>
        <end position="243"/>
    </location>
</feature>
<dbReference type="GO" id="GO:0051539">
    <property type="term" value="F:4 iron, 4 sulfur cluster binding"/>
    <property type="evidence" value="ECO:0007669"/>
    <property type="project" value="UniProtKB-KW"/>
</dbReference>
<dbReference type="AlphaFoldDB" id="A0A9D1HDQ0"/>
<dbReference type="InterPro" id="IPR032432">
    <property type="entry name" value="Radical_SAM_C"/>
</dbReference>
<keyword evidence="6" id="KW-0411">Iron-sulfur</keyword>
<keyword evidence="5" id="KW-0408">Iron</keyword>
<dbReference type="SFLD" id="SFLDS00029">
    <property type="entry name" value="Radical_SAM"/>
    <property type="match status" value="1"/>
</dbReference>
<dbReference type="Gene3D" id="3.80.30.20">
    <property type="entry name" value="tm_1862 like domain"/>
    <property type="match status" value="1"/>
</dbReference>
<dbReference type="GO" id="GO:0003824">
    <property type="term" value="F:catalytic activity"/>
    <property type="evidence" value="ECO:0007669"/>
    <property type="project" value="InterPro"/>
</dbReference>
<evidence type="ECO:0000313" key="9">
    <source>
        <dbReference type="Proteomes" id="UP000824159"/>
    </source>
</evidence>
<dbReference type="Pfam" id="PF16199">
    <property type="entry name" value="Radical_SAM_C"/>
    <property type="match status" value="1"/>
</dbReference>
<dbReference type="InterPro" id="IPR058240">
    <property type="entry name" value="rSAM_sf"/>
</dbReference>
<evidence type="ECO:0000256" key="3">
    <source>
        <dbReference type="ARBA" id="ARBA00022691"/>
    </source>
</evidence>